<sequence length="29" mass="3518">MVVYFEQWGDRLKGDPDATRLFYLIEKRA</sequence>
<evidence type="ECO:0000313" key="1">
    <source>
        <dbReference type="EMBL" id="MEB3751399.1"/>
    </source>
</evidence>
<dbReference type="EMBL" id="JPYA02000002">
    <property type="protein sequence ID" value="MEB3751399.1"/>
    <property type="molecule type" value="Genomic_DNA"/>
</dbReference>
<comment type="caution">
    <text evidence="1">The sequence shown here is derived from an EMBL/GenBank/DDBJ whole genome shotgun (WGS) entry which is preliminary data.</text>
</comment>
<dbReference type="Proteomes" id="UP000029267">
    <property type="component" value="Unassembled WGS sequence"/>
</dbReference>
<gene>
    <name evidence="1" type="ORF">EP10_002240</name>
</gene>
<name>A0ABU6BI44_9BACL</name>
<organism evidence="1 2">
    <name type="scientific">Geobacillus icigianus</name>
    <dbReference type="NCBI Taxonomy" id="1430331"/>
    <lineage>
        <taxon>Bacteria</taxon>
        <taxon>Bacillati</taxon>
        <taxon>Bacillota</taxon>
        <taxon>Bacilli</taxon>
        <taxon>Bacillales</taxon>
        <taxon>Anoxybacillaceae</taxon>
        <taxon>Geobacillus</taxon>
    </lineage>
</organism>
<proteinExistence type="predicted"/>
<reference evidence="1 2" key="1">
    <citation type="journal article" date="2014" name="Genome Announc.">
        <title>Draft Genome Sequence of Geobacillus icigianus Strain G1w1T Isolated from Hot Springs in the Valley of Geysers, Kamchatka (Russian Federation).</title>
        <authorList>
            <person name="Bryanskaya A.V."/>
            <person name="Rozanov A.S."/>
            <person name="Logacheva M.D."/>
            <person name="Kotenko A.V."/>
            <person name="Peltek S.E."/>
        </authorList>
    </citation>
    <scope>NUCLEOTIDE SEQUENCE [LARGE SCALE GENOMIC DNA]</scope>
    <source>
        <strain evidence="1 2">G1w1</strain>
    </source>
</reference>
<keyword evidence="2" id="KW-1185">Reference proteome</keyword>
<protein>
    <submittedName>
        <fullName evidence="1">Uncharacterized protein</fullName>
    </submittedName>
</protein>
<evidence type="ECO:0000313" key="2">
    <source>
        <dbReference type="Proteomes" id="UP000029267"/>
    </source>
</evidence>
<accession>A0ABU6BI44</accession>